<dbReference type="GO" id="GO:0008270">
    <property type="term" value="F:zinc ion binding"/>
    <property type="evidence" value="ECO:0007669"/>
    <property type="project" value="UniProtKB-KW"/>
</dbReference>
<dbReference type="InterPro" id="IPR052035">
    <property type="entry name" value="ZnF_BED_domain_contain"/>
</dbReference>
<keyword evidence="5" id="KW-0539">Nucleus</keyword>
<evidence type="ECO:0000256" key="2">
    <source>
        <dbReference type="ARBA" id="ARBA00022723"/>
    </source>
</evidence>
<dbReference type="InterPro" id="IPR012337">
    <property type="entry name" value="RNaseH-like_sf"/>
</dbReference>
<dbReference type="GO" id="GO:0046983">
    <property type="term" value="F:protein dimerization activity"/>
    <property type="evidence" value="ECO:0007669"/>
    <property type="project" value="InterPro"/>
</dbReference>
<dbReference type="Pfam" id="PF05699">
    <property type="entry name" value="Dimer_Tnp_hAT"/>
    <property type="match status" value="1"/>
</dbReference>
<feature type="region of interest" description="Disordered" evidence="6">
    <location>
        <begin position="1"/>
        <end position="37"/>
    </location>
</feature>
<dbReference type="GO" id="GO:0005634">
    <property type="term" value="C:nucleus"/>
    <property type="evidence" value="ECO:0007669"/>
    <property type="project" value="UniProtKB-SubCell"/>
</dbReference>
<sequence>MNLFAGRGRCTPGSHYHASQRREHDRHPYTRPSNIRQQSILPYTGSQTNVRKHVLNMIVRDLHPLSLVEDEGFQRLVKILHPHTDIFLSASLIREDLLNMHEEIRVKVQQEVSRAKDLVLSAEVWSSSDEASYLTVTCHFISLEWELKSYMLETVHLIGDHTPENVHQQLRRISYEWEIMEKVQVVVTNKDGMKRAKPEVRWTYMPCFGETLNKVFREAMNNSDWRDLLKKCRRIAAFFQQKTSISRNVQLTQSTGVDWLPVLTMLSNIYDQWPSIFKEFMAKQVENICLNEKERDMLNRAVNALNVIRDTVEKMGYSGYSSISNIIPLRDELQKGLGKLIQAKNNVAQRLSERCDHHIGGIRQNHWFTHSTALDPQFKSIVLQNGEDEGETIKAQLKDKMRYNRGGGHGGEMSFFEDQILHKYTAEPDWMLKSQNPLQFWATKEEYKQLSKLAHKYLTVVSTAVPLERITQPEKSQLFLNRRNCLELENISMMLFLNSNQDKI</sequence>
<evidence type="ECO:0000256" key="4">
    <source>
        <dbReference type="ARBA" id="ARBA00022833"/>
    </source>
</evidence>
<name>A0A8B9J5A4_ASTMX</name>
<keyword evidence="3" id="KW-0863">Zinc-finger</keyword>
<dbReference type="AlphaFoldDB" id="A0A8B9J5A4"/>
<proteinExistence type="predicted"/>
<dbReference type="SUPFAM" id="SSF53098">
    <property type="entry name" value="Ribonuclease H-like"/>
    <property type="match status" value="1"/>
</dbReference>
<dbReference type="InterPro" id="IPR008906">
    <property type="entry name" value="HATC_C_dom"/>
</dbReference>
<evidence type="ECO:0000256" key="1">
    <source>
        <dbReference type="ARBA" id="ARBA00004123"/>
    </source>
</evidence>
<evidence type="ECO:0000256" key="5">
    <source>
        <dbReference type="ARBA" id="ARBA00023242"/>
    </source>
</evidence>
<reference evidence="8" key="1">
    <citation type="submission" date="2025-08" db="UniProtKB">
        <authorList>
            <consortium name="Ensembl"/>
        </authorList>
    </citation>
    <scope>IDENTIFICATION</scope>
</reference>
<comment type="subcellular location">
    <subcellularLocation>
        <location evidence="1">Nucleus</location>
    </subcellularLocation>
</comment>
<evidence type="ECO:0000256" key="3">
    <source>
        <dbReference type="ARBA" id="ARBA00022771"/>
    </source>
</evidence>
<evidence type="ECO:0000313" key="8">
    <source>
        <dbReference type="Ensembl" id="ENSAMXP00005002818.1"/>
    </source>
</evidence>
<protein>
    <submittedName>
        <fullName evidence="8">Zinc finger BED domain-containing protein 1-like</fullName>
    </submittedName>
</protein>
<evidence type="ECO:0000259" key="7">
    <source>
        <dbReference type="Pfam" id="PF05699"/>
    </source>
</evidence>
<keyword evidence="4" id="KW-0862">Zinc</keyword>
<dbReference type="PANTHER" id="PTHR46481">
    <property type="entry name" value="ZINC FINGER BED DOMAIN-CONTAINING PROTEIN 4"/>
    <property type="match status" value="1"/>
</dbReference>
<evidence type="ECO:0000313" key="9">
    <source>
        <dbReference type="Proteomes" id="UP000694621"/>
    </source>
</evidence>
<dbReference type="SUPFAM" id="SSF140996">
    <property type="entry name" value="Hermes dimerisation domain"/>
    <property type="match status" value="1"/>
</dbReference>
<dbReference type="PANTHER" id="PTHR46481:SF10">
    <property type="entry name" value="ZINC FINGER BED DOMAIN-CONTAINING PROTEIN 39"/>
    <property type="match status" value="1"/>
</dbReference>
<feature type="domain" description="HAT C-terminal dimerisation" evidence="7">
    <location>
        <begin position="421"/>
        <end position="500"/>
    </location>
</feature>
<evidence type="ECO:0000256" key="6">
    <source>
        <dbReference type="SAM" id="MobiDB-lite"/>
    </source>
</evidence>
<dbReference type="Proteomes" id="UP000694621">
    <property type="component" value="Unplaced"/>
</dbReference>
<accession>A0A8B9J5A4</accession>
<keyword evidence="2" id="KW-0479">Metal-binding</keyword>
<organism evidence="8 9">
    <name type="scientific">Astyanax mexicanus</name>
    <name type="common">Blind cave fish</name>
    <name type="synonym">Astyanax fasciatus mexicanus</name>
    <dbReference type="NCBI Taxonomy" id="7994"/>
    <lineage>
        <taxon>Eukaryota</taxon>
        <taxon>Metazoa</taxon>
        <taxon>Chordata</taxon>
        <taxon>Craniata</taxon>
        <taxon>Vertebrata</taxon>
        <taxon>Euteleostomi</taxon>
        <taxon>Actinopterygii</taxon>
        <taxon>Neopterygii</taxon>
        <taxon>Teleostei</taxon>
        <taxon>Ostariophysi</taxon>
        <taxon>Characiformes</taxon>
        <taxon>Characoidei</taxon>
        <taxon>Acestrorhamphidae</taxon>
        <taxon>Acestrorhamphinae</taxon>
        <taxon>Astyanax</taxon>
    </lineage>
</organism>
<dbReference type="Ensembl" id="ENSAMXT00005003184.1">
    <property type="protein sequence ID" value="ENSAMXP00005002818.1"/>
    <property type="gene ID" value="ENSAMXG00005001707.1"/>
</dbReference>